<dbReference type="CDD" id="cd06225">
    <property type="entry name" value="HAMP"/>
    <property type="match status" value="1"/>
</dbReference>
<feature type="domain" description="HAMP" evidence="6">
    <location>
        <begin position="206"/>
        <end position="259"/>
    </location>
</feature>
<dbReference type="PANTHER" id="PTHR34220:SF7">
    <property type="entry name" value="SENSOR HISTIDINE KINASE YPDA"/>
    <property type="match status" value="1"/>
</dbReference>
<dbReference type="RefSeq" id="WP_212690603.1">
    <property type="nucleotide sequence ID" value="NZ_CP058561.1"/>
</dbReference>
<dbReference type="PANTHER" id="PTHR34220">
    <property type="entry name" value="SENSOR HISTIDINE KINASE YPDA"/>
    <property type="match status" value="1"/>
</dbReference>
<gene>
    <name evidence="7" type="ORF">HYG85_16590</name>
</gene>
<comment type="subcellular location">
    <subcellularLocation>
        <location evidence="1">Membrane</location>
    </subcellularLocation>
</comment>
<keyword evidence="5" id="KW-0812">Transmembrane</keyword>
<organism evidence="7 8">
    <name type="scientific">Vallitalea guaymasensis</name>
    <dbReference type="NCBI Taxonomy" id="1185412"/>
    <lineage>
        <taxon>Bacteria</taxon>
        <taxon>Bacillati</taxon>
        <taxon>Bacillota</taxon>
        <taxon>Clostridia</taxon>
        <taxon>Lachnospirales</taxon>
        <taxon>Vallitaleaceae</taxon>
        <taxon>Vallitalea</taxon>
    </lineage>
</organism>
<keyword evidence="5" id="KW-0472">Membrane</keyword>
<dbReference type="Pfam" id="PF06580">
    <property type="entry name" value="His_kinase"/>
    <property type="match status" value="1"/>
</dbReference>
<dbReference type="Pfam" id="PF00672">
    <property type="entry name" value="HAMP"/>
    <property type="match status" value="1"/>
</dbReference>
<proteinExistence type="predicted"/>
<dbReference type="PROSITE" id="PS50885">
    <property type="entry name" value="HAMP"/>
    <property type="match status" value="1"/>
</dbReference>
<dbReference type="KEGG" id="vgu:HYG85_16590"/>
<dbReference type="GO" id="GO:0016020">
    <property type="term" value="C:membrane"/>
    <property type="evidence" value="ECO:0007669"/>
    <property type="project" value="UniProtKB-SubCell"/>
</dbReference>
<evidence type="ECO:0000256" key="5">
    <source>
        <dbReference type="SAM" id="Phobius"/>
    </source>
</evidence>
<evidence type="ECO:0000256" key="3">
    <source>
        <dbReference type="ARBA" id="ARBA00022679"/>
    </source>
</evidence>
<feature type="transmembrane region" description="Helical" evidence="5">
    <location>
        <begin position="12"/>
        <end position="33"/>
    </location>
</feature>
<dbReference type="Proteomes" id="UP000677305">
    <property type="component" value="Chromosome"/>
</dbReference>
<dbReference type="InterPro" id="IPR003594">
    <property type="entry name" value="HATPase_dom"/>
</dbReference>
<keyword evidence="2" id="KW-0597">Phosphoprotein</keyword>
<reference evidence="7 8" key="1">
    <citation type="submission" date="2020-07" db="EMBL/GenBank/DDBJ databases">
        <title>Vallitalea guaymasensis genome.</title>
        <authorList>
            <person name="Postec A."/>
        </authorList>
    </citation>
    <scope>NUCLEOTIDE SEQUENCE [LARGE SCALE GENOMIC DNA]</scope>
    <source>
        <strain evidence="7 8">Ra1766G1</strain>
    </source>
</reference>
<accession>A0A8J8MD08</accession>
<keyword evidence="4 7" id="KW-0418">Kinase</keyword>
<dbReference type="InterPro" id="IPR003660">
    <property type="entry name" value="HAMP_dom"/>
</dbReference>
<dbReference type="InterPro" id="IPR010559">
    <property type="entry name" value="Sig_transdc_His_kin_internal"/>
</dbReference>
<keyword evidence="8" id="KW-1185">Reference proteome</keyword>
<evidence type="ECO:0000259" key="6">
    <source>
        <dbReference type="PROSITE" id="PS50885"/>
    </source>
</evidence>
<keyword evidence="3" id="KW-0808">Transferase</keyword>
<keyword evidence="5" id="KW-1133">Transmembrane helix</keyword>
<dbReference type="Gene3D" id="6.10.340.10">
    <property type="match status" value="1"/>
</dbReference>
<evidence type="ECO:0000256" key="4">
    <source>
        <dbReference type="ARBA" id="ARBA00022777"/>
    </source>
</evidence>
<dbReference type="SUPFAM" id="SSF55874">
    <property type="entry name" value="ATPase domain of HSP90 chaperone/DNA topoisomerase II/histidine kinase"/>
    <property type="match status" value="1"/>
</dbReference>
<evidence type="ECO:0000313" key="8">
    <source>
        <dbReference type="Proteomes" id="UP000677305"/>
    </source>
</evidence>
<dbReference type="Pfam" id="PF02518">
    <property type="entry name" value="HATPase_c"/>
    <property type="match status" value="1"/>
</dbReference>
<name>A0A8J8MD08_9FIRM</name>
<dbReference type="AlphaFoldDB" id="A0A8J8MD08"/>
<dbReference type="InterPro" id="IPR036890">
    <property type="entry name" value="HATPase_C_sf"/>
</dbReference>
<protein>
    <submittedName>
        <fullName evidence="7">Histidine kinase</fullName>
    </submittedName>
</protein>
<dbReference type="SUPFAM" id="SSF158472">
    <property type="entry name" value="HAMP domain-like"/>
    <property type="match status" value="1"/>
</dbReference>
<evidence type="ECO:0000256" key="1">
    <source>
        <dbReference type="ARBA" id="ARBA00004370"/>
    </source>
</evidence>
<dbReference type="InterPro" id="IPR050640">
    <property type="entry name" value="Bact_2-comp_sensor_kinase"/>
</dbReference>
<dbReference type="SMART" id="SM00304">
    <property type="entry name" value="HAMP"/>
    <property type="match status" value="1"/>
</dbReference>
<evidence type="ECO:0000313" key="7">
    <source>
        <dbReference type="EMBL" id="QUH30435.1"/>
    </source>
</evidence>
<dbReference type="GO" id="GO:0000155">
    <property type="term" value="F:phosphorelay sensor kinase activity"/>
    <property type="evidence" value="ECO:0007669"/>
    <property type="project" value="InterPro"/>
</dbReference>
<dbReference type="Gene3D" id="3.30.565.10">
    <property type="entry name" value="Histidine kinase-like ATPase, C-terminal domain"/>
    <property type="match status" value="1"/>
</dbReference>
<evidence type="ECO:0000256" key="2">
    <source>
        <dbReference type="ARBA" id="ARBA00022553"/>
    </source>
</evidence>
<sequence length="494" mass="57473">MKRNNNKLTFRKILTLYSLGIILVMLAINFTSLSSLKNNYFSFNMHLTDLSQVHNLYVEIDELYSHIDNYTLSGDHDYLEKYNHKLKNVIKKIEDHMERTTDNEIYYKYYDAKNMIATFSSRSDAIIRNHDVQMEQIYIDELLSELERLKSYIQEELQSIITLKLNVVSSIYSNLKGVILDKEGQTFLYTLIITIVCFTIAYLFSQQLSKPIHQLVIQLKKVAKGNYDTTEVKIRGRGELQTLIDCFNYMMVKLRKQMELINEKAVMQKKLQQEEIKNLEMANSLKQSQLNYLQSQINPHFLFNTLNSIGTLADIEDAKQTKMMLESLSELLRYNLKKINDIVTLEDEFNIIKNYIYIQMIRFGNKIQYNIHMDESVKDFMVPSMILQPFVENAMIHGLEQKEGKGHLTVEIKDESDHINILIKDDGIGMTQEQAESLLKYEDEIILNKNYTKGMGVCNVVKRLVLYFGENIVSIESGIAKGTSTTIKIPKESL</sequence>
<dbReference type="EMBL" id="CP058561">
    <property type="protein sequence ID" value="QUH30435.1"/>
    <property type="molecule type" value="Genomic_DNA"/>
</dbReference>